<sequence length="138" mass="15637">MYLLLTGLLGLQNGNVLPAAVGIFLPGSYSMNDIKAPPQAIDELRTFASAPNQASRFSHHADQWVVKLNRHEESGVISEVWSIIHSLGRDLRKSSIKHAFMSLVMLADRRQRRLEQRDPHRDQLRTEDGWRANAPQSK</sequence>
<evidence type="ECO:0000256" key="1">
    <source>
        <dbReference type="SAM" id="MobiDB-lite"/>
    </source>
</evidence>
<dbReference type="AlphaFoldDB" id="A0A5C3N0F8"/>
<dbReference type="EMBL" id="ML213513">
    <property type="protein sequence ID" value="TFK50643.1"/>
    <property type="molecule type" value="Genomic_DNA"/>
</dbReference>
<proteinExistence type="predicted"/>
<dbReference type="Proteomes" id="UP000305948">
    <property type="component" value="Unassembled WGS sequence"/>
</dbReference>
<keyword evidence="3" id="KW-1185">Reference proteome</keyword>
<accession>A0A5C3N0F8</accession>
<feature type="compositionally biased region" description="Basic and acidic residues" evidence="1">
    <location>
        <begin position="114"/>
        <end position="130"/>
    </location>
</feature>
<organism evidence="2 3">
    <name type="scientific">Heliocybe sulcata</name>
    <dbReference type="NCBI Taxonomy" id="5364"/>
    <lineage>
        <taxon>Eukaryota</taxon>
        <taxon>Fungi</taxon>
        <taxon>Dikarya</taxon>
        <taxon>Basidiomycota</taxon>
        <taxon>Agaricomycotina</taxon>
        <taxon>Agaricomycetes</taxon>
        <taxon>Gloeophyllales</taxon>
        <taxon>Gloeophyllaceae</taxon>
        <taxon>Heliocybe</taxon>
    </lineage>
</organism>
<reference evidence="2 3" key="1">
    <citation type="journal article" date="2019" name="Nat. Ecol. Evol.">
        <title>Megaphylogeny resolves global patterns of mushroom evolution.</title>
        <authorList>
            <person name="Varga T."/>
            <person name="Krizsan K."/>
            <person name="Foldi C."/>
            <person name="Dima B."/>
            <person name="Sanchez-Garcia M."/>
            <person name="Sanchez-Ramirez S."/>
            <person name="Szollosi G.J."/>
            <person name="Szarkandi J.G."/>
            <person name="Papp V."/>
            <person name="Albert L."/>
            <person name="Andreopoulos W."/>
            <person name="Angelini C."/>
            <person name="Antonin V."/>
            <person name="Barry K.W."/>
            <person name="Bougher N.L."/>
            <person name="Buchanan P."/>
            <person name="Buyck B."/>
            <person name="Bense V."/>
            <person name="Catcheside P."/>
            <person name="Chovatia M."/>
            <person name="Cooper J."/>
            <person name="Damon W."/>
            <person name="Desjardin D."/>
            <person name="Finy P."/>
            <person name="Geml J."/>
            <person name="Haridas S."/>
            <person name="Hughes K."/>
            <person name="Justo A."/>
            <person name="Karasinski D."/>
            <person name="Kautmanova I."/>
            <person name="Kiss B."/>
            <person name="Kocsube S."/>
            <person name="Kotiranta H."/>
            <person name="LaButti K.M."/>
            <person name="Lechner B.E."/>
            <person name="Liimatainen K."/>
            <person name="Lipzen A."/>
            <person name="Lukacs Z."/>
            <person name="Mihaltcheva S."/>
            <person name="Morgado L.N."/>
            <person name="Niskanen T."/>
            <person name="Noordeloos M.E."/>
            <person name="Ohm R.A."/>
            <person name="Ortiz-Santana B."/>
            <person name="Ovrebo C."/>
            <person name="Racz N."/>
            <person name="Riley R."/>
            <person name="Savchenko A."/>
            <person name="Shiryaev A."/>
            <person name="Soop K."/>
            <person name="Spirin V."/>
            <person name="Szebenyi C."/>
            <person name="Tomsovsky M."/>
            <person name="Tulloss R.E."/>
            <person name="Uehling J."/>
            <person name="Grigoriev I.V."/>
            <person name="Vagvolgyi C."/>
            <person name="Papp T."/>
            <person name="Martin F.M."/>
            <person name="Miettinen O."/>
            <person name="Hibbett D.S."/>
            <person name="Nagy L.G."/>
        </authorList>
    </citation>
    <scope>NUCLEOTIDE SEQUENCE [LARGE SCALE GENOMIC DNA]</scope>
    <source>
        <strain evidence="2 3">OMC1185</strain>
    </source>
</reference>
<name>A0A5C3N0F8_9AGAM</name>
<evidence type="ECO:0000313" key="2">
    <source>
        <dbReference type="EMBL" id="TFK50643.1"/>
    </source>
</evidence>
<protein>
    <submittedName>
        <fullName evidence="2">Uncharacterized protein</fullName>
    </submittedName>
</protein>
<evidence type="ECO:0000313" key="3">
    <source>
        <dbReference type="Proteomes" id="UP000305948"/>
    </source>
</evidence>
<feature type="region of interest" description="Disordered" evidence="1">
    <location>
        <begin position="114"/>
        <end position="138"/>
    </location>
</feature>
<gene>
    <name evidence="2" type="ORF">OE88DRAFT_1645648</name>
</gene>